<dbReference type="NCBIfam" id="NF040968">
    <property type="entry name" value="FeS_ExtO"/>
    <property type="match status" value="1"/>
</dbReference>
<dbReference type="NCBIfam" id="NF040967">
    <property type="entry name" value="cytc_ExtN"/>
    <property type="match status" value="1"/>
</dbReference>
<comment type="caution">
    <text evidence="9">The sequence shown here is derived from an EMBL/GenBank/DDBJ whole genome shotgun (WGS) entry which is preliminary data.</text>
</comment>
<gene>
    <name evidence="9" type="ORF">GMST_42420</name>
</gene>
<dbReference type="EMBL" id="BLXX01000022">
    <property type="protein sequence ID" value="GFO61917.1"/>
    <property type="molecule type" value="Genomic_DNA"/>
</dbReference>
<evidence type="ECO:0000256" key="7">
    <source>
        <dbReference type="SAM" id="SignalP"/>
    </source>
</evidence>
<reference evidence="10" key="1">
    <citation type="submission" date="2020-06" db="EMBL/GenBank/DDBJ databases">
        <title>Draft genomic sequence of Geomonas sp. Red330.</title>
        <authorList>
            <person name="Itoh H."/>
            <person name="Zhenxing X."/>
            <person name="Ushijima N."/>
            <person name="Masuda Y."/>
            <person name="Shiratori Y."/>
            <person name="Senoo K."/>
        </authorList>
    </citation>
    <scope>NUCLEOTIDE SEQUENCE [LARGE SCALE GENOMIC DNA]</scope>
    <source>
        <strain evidence="10">Red330</strain>
    </source>
</reference>
<keyword evidence="1" id="KW-0813">Transport</keyword>
<accession>A0A6V8MPW0</accession>
<feature type="chain" id="PRO_5027757484" evidence="7">
    <location>
        <begin position="23"/>
        <end position="425"/>
    </location>
</feature>
<keyword evidence="3" id="KW-0479">Metal-binding</keyword>
<keyword evidence="4 7" id="KW-0732">Signal</keyword>
<evidence type="ECO:0000313" key="10">
    <source>
        <dbReference type="Proteomes" id="UP000556026"/>
    </source>
</evidence>
<evidence type="ECO:0000256" key="5">
    <source>
        <dbReference type="ARBA" id="ARBA00022982"/>
    </source>
</evidence>
<keyword evidence="5" id="KW-0249">Electron transport</keyword>
<keyword evidence="2" id="KW-0349">Heme</keyword>
<dbReference type="Gene3D" id="3.90.10.10">
    <property type="entry name" value="Cytochrome C3"/>
    <property type="match status" value="1"/>
</dbReference>
<dbReference type="InterPro" id="IPR020942">
    <property type="entry name" value="Cyt_c_III_dom"/>
</dbReference>
<protein>
    <submittedName>
        <fullName evidence="9">Cytochrome c</fullName>
    </submittedName>
</protein>
<name>A0A6V8MPW0_9BACT</name>
<evidence type="ECO:0000256" key="6">
    <source>
        <dbReference type="ARBA" id="ARBA00023004"/>
    </source>
</evidence>
<evidence type="ECO:0000256" key="2">
    <source>
        <dbReference type="ARBA" id="ARBA00022617"/>
    </source>
</evidence>
<dbReference type="GO" id="GO:0046872">
    <property type="term" value="F:metal ion binding"/>
    <property type="evidence" value="ECO:0007669"/>
    <property type="project" value="UniProtKB-KW"/>
</dbReference>
<keyword evidence="10" id="KW-1185">Reference proteome</keyword>
<dbReference type="InterPro" id="IPR036280">
    <property type="entry name" value="Multihaem_cyt_sf"/>
</dbReference>
<feature type="signal peptide" evidence="7">
    <location>
        <begin position="1"/>
        <end position="22"/>
    </location>
</feature>
<dbReference type="AlphaFoldDB" id="A0A6V8MPW0"/>
<dbReference type="InterPro" id="IPR051829">
    <property type="entry name" value="Multiheme_Cytochr_ET"/>
</dbReference>
<dbReference type="Proteomes" id="UP000556026">
    <property type="component" value="Unassembled WGS sequence"/>
</dbReference>
<dbReference type="GO" id="GO:0009055">
    <property type="term" value="F:electron transfer activity"/>
    <property type="evidence" value="ECO:0007669"/>
    <property type="project" value="InterPro"/>
</dbReference>
<proteinExistence type="predicted"/>
<evidence type="ECO:0000256" key="3">
    <source>
        <dbReference type="ARBA" id="ARBA00022723"/>
    </source>
</evidence>
<sequence length="425" mass="47372">MRWMMLCIAACWLALSATPGRAAENCKVCHRVTLEGVHARLACLSCHLSESATLANPAAAAGGAQGCSGCHAGYARLFDHAMGTRDRERRFVERSIGRFDAGFFENRCGSCHLAGCTDCHGGSGHRLKRAGDRACFACHKGYFVGTDYYGMAPREDSLRYQRGEVAYGQSFLKMTPDVHAEAGLRCAACHSMTSLAAGEKASKGCRDCHRVSQKVVEHRIAAHLEKLECYACHSAWAAQEYGTFWLRFTDSTLQEEFEVKENAGNYLKSAYLRKQDAPPLGINAAGKVSPIRPQFLLYFSDIRNDRAVGGWTAGGQDLLENRLLAAEWKTFFPHTVRRGTVMCEGCHDTPRRYLLEAPQDRIYQLQADGMTLPSFWDRSGQKVVNGDFLPMARYRRVAAKTQEYQRAYLEKWQQLIKHVEASSSP</sequence>
<dbReference type="GO" id="GO:0020037">
    <property type="term" value="F:heme binding"/>
    <property type="evidence" value="ECO:0007669"/>
    <property type="project" value="InterPro"/>
</dbReference>
<dbReference type="PANTHER" id="PTHR35038">
    <property type="entry name" value="DISSIMILATORY SULFITE REDUCTASE SIRA"/>
    <property type="match status" value="1"/>
</dbReference>
<dbReference type="Pfam" id="PF02085">
    <property type="entry name" value="Cytochrom_CIII"/>
    <property type="match status" value="1"/>
</dbReference>
<feature type="domain" description="Class III cytochrome C" evidence="8">
    <location>
        <begin position="174"/>
        <end position="239"/>
    </location>
</feature>
<dbReference type="SUPFAM" id="SSF48695">
    <property type="entry name" value="Multiheme cytochromes"/>
    <property type="match status" value="1"/>
</dbReference>
<evidence type="ECO:0000256" key="1">
    <source>
        <dbReference type="ARBA" id="ARBA00022448"/>
    </source>
</evidence>
<dbReference type="RefSeq" id="WP_183356701.1">
    <property type="nucleotide sequence ID" value="NZ_BLXX01000022.1"/>
</dbReference>
<evidence type="ECO:0000313" key="9">
    <source>
        <dbReference type="EMBL" id="GFO61917.1"/>
    </source>
</evidence>
<keyword evidence="6" id="KW-0408">Iron</keyword>
<organism evidence="9 10">
    <name type="scientific">Geomonas silvestris</name>
    <dbReference type="NCBI Taxonomy" id="2740184"/>
    <lineage>
        <taxon>Bacteria</taxon>
        <taxon>Pseudomonadati</taxon>
        <taxon>Thermodesulfobacteriota</taxon>
        <taxon>Desulfuromonadia</taxon>
        <taxon>Geobacterales</taxon>
        <taxon>Geobacteraceae</taxon>
        <taxon>Geomonas</taxon>
    </lineage>
</organism>
<evidence type="ECO:0000259" key="8">
    <source>
        <dbReference type="Pfam" id="PF02085"/>
    </source>
</evidence>
<evidence type="ECO:0000256" key="4">
    <source>
        <dbReference type="ARBA" id="ARBA00022729"/>
    </source>
</evidence>